<gene>
    <name evidence="1" type="ORF">CcrSC_gp323</name>
</gene>
<proteinExistence type="predicted"/>
<organism evidence="1 2">
    <name type="scientific">Caulobacter phage CcrSC</name>
    <dbReference type="NCBI Taxonomy" id="2283272"/>
    <lineage>
        <taxon>Viruses</taxon>
        <taxon>Duplodnaviria</taxon>
        <taxon>Heunggongvirae</taxon>
        <taxon>Uroviricota</taxon>
        <taxon>Caudoviricetes</taxon>
        <taxon>Jeanschmidtviridae</taxon>
        <taxon>Bertelyvirus</taxon>
        <taxon>Bertelyvirus SC</taxon>
    </lineage>
</organism>
<reference evidence="1" key="1">
    <citation type="submission" date="2018-07" db="EMBL/GenBank/DDBJ databases">
        <authorList>
            <person name="Wilson K.M."/>
            <person name="Ely B."/>
        </authorList>
    </citation>
    <scope>NUCLEOTIDE SEQUENCE</scope>
</reference>
<dbReference type="EMBL" id="MH588547">
    <property type="protein sequence ID" value="AXQ69905.1"/>
    <property type="molecule type" value="Genomic_DNA"/>
</dbReference>
<evidence type="ECO:0000313" key="2">
    <source>
        <dbReference type="Proteomes" id="UP000259683"/>
    </source>
</evidence>
<name>A0A385EFS9_9CAUD</name>
<reference evidence="1" key="2">
    <citation type="submission" date="2021-07" db="EMBL/GenBank/DDBJ databases">
        <title>Giant CbK-like Caulobacter bacteriophages have genetically divergent genomes.</title>
        <authorList>
            <person name="Wilson K."/>
            <person name="Ely B."/>
        </authorList>
    </citation>
    <scope>NUCLEOTIDE SEQUENCE</scope>
</reference>
<protein>
    <submittedName>
        <fullName evidence="1">Uncharacterized protein</fullName>
    </submittedName>
</protein>
<evidence type="ECO:0000313" key="1">
    <source>
        <dbReference type="EMBL" id="AXQ69905.1"/>
    </source>
</evidence>
<sequence>MTTEAAIRAKPFILTNDGGGQMRIWEIKGLRPRGEREPGVYEIEIADTEENNSTTIRSDDFDTIFATAPTLVQAQIARRTARFAWDSHQQTIAAIEMALQNAKNNQWMEVKSVTRLVAEAVI</sequence>
<dbReference type="Proteomes" id="UP000259683">
    <property type="component" value="Segment"/>
</dbReference>
<keyword evidence="2" id="KW-1185">Reference proteome</keyword>
<accession>A0A385EFS9</accession>